<evidence type="ECO:0000256" key="8">
    <source>
        <dbReference type="ARBA" id="ARBA00022989"/>
    </source>
</evidence>
<keyword evidence="10 13" id="KW-0472">Membrane</keyword>
<comment type="similarity">
    <text evidence="3">Belongs to the ATPase B chain family.</text>
</comment>
<dbReference type="GO" id="GO:0015986">
    <property type="term" value="P:proton motive force-driven ATP synthesis"/>
    <property type="evidence" value="ECO:0007669"/>
    <property type="project" value="InterPro"/>
</dbReference>
<evidence type="ECO:0000256" key="11">
    <source>
        <dbReference type="ARBA" id="ARBA00025198"/>
    </source>
</evidence>
<name>A0A6J6DHM2_9ZZZZ</name>
<evidence type="ECO:0000256" key="3">
    <source>
        <dbReference type="ARBA" id="ARBA00005513"/>
    </source>
</evidence>
<keyword evidence="9" id="KW-0406">Ion transport</keyword>
<keyword evidence="5" id="KW-0138">CF(0)</keyword>
<evidence type="ECO:0000256" key="13">
    <source>
        <dbReference type="SAM" id="Phobius"/>
    </source>
</evidence>
<keyword evidence="8 13" id="KW-1133">Transmembrane helix</keyword>
<gene>
    <name evidence="14" type="ORF">UFOPK1493_01777</name>
</gene>
<feature type="coiled-coil region" evidence="12">
    <location>
        <begin position="121"/>
        <end position="148"/>
    </location>
</feature>
<protein>
    <submittedName>
        <fullName evidence="14">Unannotated protein</fullName>
    </submittedName>
</protein>
<evidence type="ECO:0000256" key="9">
    <source>
        <dbReference type="ARBA" id="ARBA00023065"/>
    </source>
</evidence>
<evidence type="ECO:0000256" key="6">
    <source>
        <dbReference type="ARBA" id="ARBA00022692"/>
    </source>
</evidence>
<sequence length="197" mass="20867">MSLLGSASSLVLQAGTILRPAAEVDTDESGYITAHPFFPDRAEWLYGGIAFLIVAGLLWKFAGPGIKDGLAKRSERIGKEIDDAAAAKTAAAAEADQIRQAKGDIAAERARIVAEAEQQAAAVLSEGKARLQQELADLEVRVRAEIASSRNRTGDELRAEIARLSSAAVDQVVTGSLDDATHQELIESFIARVGASR</sequence>
<keyword evidence="7" id="KW-0375">Hydrogen ion transport</keyword>
<evidence type="ECO:0000256" key="2">
    <source>
        <dbReference type="ARBA" id="ARBA00004308"/>
    </source>
</evidence>
<evidence type="ECO:0000256" key="10">
    <source>
        <dbReference type="ARBA" id="ARBA00023136"/>
    </source>
</evidence>
<accession>A0A6J6DHM2</accession>
<evidence type="ECO:0000256" key="1">
    <source>
        <dbReference type="ARBA" id="ARBA00004167"/>
    </source>
</evidence>
<organism evidence="14">
    <name type="scientific">freshwater metagenome</name>
    <dbReference type="NCBI Taxonomy" id="449393"/>
    <lineage>
        <taxon>unclassified sequences</taxon>
        <taxon>metagenomes</taxon>
        <taxon>ecological metagenomes</taxon>
    </lineage>
</organism>
<proteinExistence type="inferred from homology"/>
<dbReference type="GO" id="GO:0012505">
    <property type="term" value="C:endomembrane system"/>
    <property type="evidence" value="ECO:0007669"/>
    <property type="project" value="UniProtKB-SubCell"/>
</dbReference>
<comment type="subcellular location">
    <subcellularLocation>
        <location evidence="2">Endomembrane system</location>
    </subcellularLocation>
    <subcellularLocation>
        <location evidence="1">Membrane</location>
        <topology evidence="1">Single-pass membrane protein</topology>
    </subcellularLocation>
</comment>
<evidence type="ECO:0000256" key="12">
    <source>
        <dbReference type="SAM" id="Coils"/>
    </source>
</evidence>
<evidence type="ECO:0000313" key="14">
    <source>
        <dbReference type="EMBL" id="CAB4560908.1"/>
    </source>
</evidence>
<dbReference type="EMBL" id="CAEZSR010000059">
    <property type="protein sequence ID" value="CAB4560908.1"/>
    <property type="molecule type" value="Genomic_DNA"/>
</dbReference>
<dbReference type="AlphaFoldDB" id="A0A6J6DHM2"/>
<reference evidence="14" key="1">
    <citation type="submission" date="2020-05" db="EMBL/GenBank/DDBJ databases">
        <authorList>
            <person name="Chiriac C."/>
            <person name="Salcher M."/>
            <person name="Ghai R."/>
            <person name="Kavagutti S V."/>
        </authorList>
    </citation>
    <scope>NUCLEOTIDE SEQUENCE</scope>
</reference>
<dbReference type="GO" id="GO:0046961">
    <property type="term" value="F:proton-transporting ATPase activity, rotational mechanism"/>
    <property type="evidence" value="ECO:0007669"/>
    <property type="project" value="TreeGrafter"/>
</dbReference>
<dbReference type="CDD" id="cd06503">
    <property type="entry name" value="ATP-synt_Fo_b"/>
    <property type="match status" value="1"/>
</dbReference>
<comment type="function">
    <text evidence="11">F(1)F(0) ATP synthase produces ATP from ADP in the presence of a proton or sodium gradient. F-type ATPases consist of two structural domains, F(1) containing the extramembraneous catalytic core and F(0) containing the membrane proton channel, linked together by a central stalk and a peripheral stalk. During catalysis, ATP synthesis in the catalytic domain of F(1) is coupled via a rotary mechanism of the central stalk subunits to proton translocation.</text>
</comment>
<dbReference type="InterPro" id="IPR050059">
    <property type="entry name" value="ATP_synthase_B_chain"/>
</dbReference>
<evidence type="ECO:0000256" key="4">
    <source>
        <dbReference type="ARBA" id="ARBA00022448"/>
    </source>
</evidence>
<dbReference type="GO" id="GO:0045259">
    <property type="term" value="C:proton-transporting ATP synthase complex"/>
    <property type="evidence" value="ECO:0007669"/>
    <property type="project" value="UniProtKB-KW"/>
</dbReference>
<keyword evidence="12" id="KW-0175">Coiled coil</keyword>
<dbReference type="InterPro" id="IPR002146">
    <property type="entry name" value="ATP_synth_b/b'su_bac/chlpt"/>
</dbReference>
<dbReference type="HAMAP" id="MF_01398">
    <property type="entry name" value="ATP_synth_b_bprime"/>
    <property type="match status" value="1"/>
</dbReference>
<keyword evidence="6 13" id="KW-0812">Transmembrane</keyword>
<evidence type="ECO:0000256" key="7">
    <source>
        <dbReference type="ARBA" id="ARBA00022781"/>
    </source>
</evidence>
<dbReference type="PANTHER" id="PTHR33445:SF1">
    <property type="entry name" value="ATP SYNTHASE SUBUNIT B"/>
    <property type="match status" value="1"/>
</dbReference>
<evidence type="ECO:0000256" key="5">
    <source>
        <dbReference type="ARBA" id="ARBA00022547"/>
    </source>
</evidence>
<dbReference type="Pfam" id="PF00430">
    <property type="entry name" value="ATP-synt_B"/>
    <property type="match status" value="1"/>
</dbReference>
<dbReference type="PANTHER" id="PTHR33445">
    <property type="entry name" value="ATP SYNTHASE SUBUNIT B', CHLOROPLASTIC"/>
    <property type="match status" value="1"/>
</dbReference>
<keyword evidence="4" id="KW-0813">Transport</keyword>
<feature type="transmembrane region" description="Helical" evidence="13">
    <location>
        <begin position="44"/>
        <end position="63"/>
    </location>
</feature>